<evidence type="ECO:0000313" key="2">
    <source>
        <dbReference type="Proteomes" id="UP000236454"/>
    </source>
</evidence>
<keyword evidence="2" id="KW-1185">Reference proteome</keyword>
<dbReference type="EMBL" id="FPAS01000001">
    <property type="protein sequence ID" value="SFT45375.1"/>
    <property type="molecule type" value="Genomic_DNA"/>
</dbReference>
<proteinExistence type="predicted"/>
<dbReference type="AlphaFoldDB" id="A0A1I6Y3Z4"/>
<dbReference type="OrthoDB" id="1466658at2"/>
<dbReference type="RefSeq" id="WP_090246266.1">
    <property type="nucleotide sequence ID" value="NZ_FPAS01000001.1"/>
</dbReference>
<organism evidence="1 2">
    <name type="scientific">Lishizhenia tianjinensis</name>
    <dbReference type="NCBI Taxonomy" id="477690"/>
    <lineage>
        <taxon>Bacteria</taxon>
        <taxon>Pseudomonadati</taxon>
        <taxon>Bacteroidota</taxon>
        <taxon>Flavobacteriia</taxon>
        <taxon>Flavobacteriales</taxon>
        <taxon>Crocinitomicaceae</taxon>
        <taxon>Lishizhenia</taxon>
    </lineage>
</organism>
<evidence type="ECO:0000313" key="1">
    <source>
        <dbReference type="EMBL" id="SFT45375.1"/>
    </source>
</evidence>
<reference evidence="1 2" key="1">
    <citation type="submission" date="2016-10" db="EMBL/GenBank/DDBJ databases">
        <authorList>
            <person name="de Groot N.N."/>
        </authorList>
    </citation>
    <scope>NUCLEOTIDE SEQUENCE [LARGE SCALE GENOMIC DNA]</scope>
    <source>
        <strain evidence="1 2">CGMCC 1.7005</strain>
    </source>
</reference>
<gene>
    <name evidence="1" type="ORF">SAMN05216474_0652</name>
</gene>
<dbReference type="Proteomes" id="UP000236454">
    <property type="component" value="Unassembled WGS sequence"/>
</dbReference>
<name>A0A1I6Y3Z4_9FLAO</name>
<protein>
    <submittedName>
        <fullName evidence="1">Uncharacterized protein</fullName>
    </submittedName>
</protein>
<accession>A0A1I6Y3Z4</accession>
<dbReference type="STRING" id="477690.SAMN05216474_0652"/>
<sequence length="234" mass="27759">MEELKPYTISNSIKNAPTVLLTEEGKNYTLWSPISEDLKIIHYLREYCFAHFKMKSFDTARFSYKGQNYLCIEEEEATIEFDEWQVYLWESKRKFNQFLKPSALFVSFLFDTFFPLYGGRNTVLIVPGKKNSFKIHPVPANNYESFKFSPLNFSQSGLNIPSVKQFFAYQKADLEVNLEEFLALNDERFQVNLKHQLSLFPSKRNAYWDELKKCFDPEFLKYTTALFKDYILHL</sequence>